<feature type="region of interest" description="Disordered" evidence="3">
    <location>
        <begin position="1"/>
        <end position="120"/>
    </location>
</feature>
<feature type="compositionally biased region" description="Acidic residues" evidence="3">
    <location>
        <begin position="27"/>
        <end position="40"/>
    </location>
</feature>
<dbReference type="InterPro" id="IPR027124">
    <property type="entry name" value="Swc5/CFDP1/2"/>
</dbReference>
<feature type="compositionally biased region" description="Basic residues" evidence="3">
    <location>
        <begin position="51"/>
        <end position="66"/>
    </location>
</feature>
<evidence type="ECO:0000313" key="6">
    <source>
        <dbReference type="Proteomes" id="UP001329430"/>
    </source>
</evidence>
<evidence type="ECO:0000313" key="5">
    <source>
        <dbReference type="EMBL" id="KAK5642710.1"/>
    </source>
</evidence>
<reference evidence="5 6" key="1">
    <citation type="journal article" date="2024" name="Insects">
        <title>An Improved Chromosome-Level Genome Assembly of the Firefly Pyrocoelia pectoralis.</title>
        <authorList>
            <person name="Fu X."/>
            <person name="Meyer-Rochow V.B."/>
            <person name="Ballantyne L."/>
            <person name="Zhu X."/>
        </authorList>
    </citation>
    <scope>NUCLEOTIDE SEQUENCE [LARGE SCALE GENOMIC DNA]</scope>
    <source>
        <strain evidence="5">XCY_ONT2</strain>
    </source>
</reference>
<dbReference type="AlphaFoldDB" id="A0AAN7ZE42"/>
<dbReference type="PANTHER" id="PTHR48407">
    <property type="entry name" value="CRANIOFACIAL DEVELOPMENT PROTEIN 1"/>
    <property type="match status" value="1"/>
</dbReference>
<evidence type="ECO:0000256" key="3">
    <source>
        <dbReference type="SAM" id="MobiDB-lite"/>
    </source>
</evidence>
<name>A0AAN7ZE42_9COLE</name>
<accession>A0AAN7ZE42</accession>
<organism evidence="5 6">
    <name type="scientific">Pyrocoelia pectoralis</name>
    <dbReference type="NCBI Taxonomy" id="417401"/>
    <lineage>
        <taxon>Eukaryota</taxon>
        <taxon>Metazoa</taxon>
        <taxon>Ecdysozoa</taxon>
        <taxon>Arthropoda</taxon>
        <taxon>Hexapoda</taxon>
        <taxon>Insecta</taxon>
        <taxon>Pterygota</taxon>
        <taxon>Neoptera</taxon>
        <taxon>Endopterygota</taxon>
        <taxon>Coleoptera</taxon>
        <taxon>Polyphaga</taxon>
        <taxon>Elateriformia</taxon>
        <taxon>Elateroidea</taxon>
        <taxon>Lampyridae</taxon>
        <taxon>Lampyrinae</taxon>
        <taxon>Pyrocoelia</taxon>
    </lineage>
</organism>
<feature type="compositionally biased region" description="Acidic residues" evidence="3">
    <location>
        <begin position="1"/>
        <end position="18"/>
    </location>
</feature>
<feature type="compositionally biased region" description="Basic and acidic residues" evidence="3">
    <location>
        <begin position="93"/>
        <end position="103"/>
    </location>
</feature>
<feature type="compositionally biased region" description="Polar residues" evidence="3">
    <location>
        <begin position="104"/>
        <end position="120"/>
    </location>
</feature>
<feature type="domain" description="BCNT-C" evidence="4">
    <location>
        <begin position="164"/>
        <end position="244"/>
    </location>
</feature>
<dbReference type="Proteomes" id="UP001329430">
    <property type="component" value="Chromosome 6"/>
</dbReference>
<evidence type="ECO:0000259" key="4">
    <source>
        <dbReference type="PROSITE" id="PS51279"/>
    </source>
</evidence>
<evidence type="ECO:0000256" key="1">
    <source>
        <dbReference type="ARBA" id="ARBA00019033"/>
    </source>
</evidence>
<evidence type="ECO:0000256" key="2">
    <source>
        <dbReference type="ARBA" id="ARBA00030244"/>
    </source>
</evidence>
<dbReference type="GO" id="GO:0000812">
    <property type="term" value="C:Swr1 complex"/>
    <property type="evidence" value="ECO:0007669"/>
    <property type="project" value="TreeGrafter"/>
</dbReference>
<dbReference type="PANTHER" id="PTHR48407:SF1">
    <property type="entry name" value="CRANIOFACIAL DEVELOPMENT PROTEIN 1"/>
    <property type="match status" value="1"/>
</dbReference>
<proteinExistence type="predicted"/>
<dbReference type="EMBL" id="JAVRBK010000006">
    <property type="protein sequence ID" value="KAK5642710.1"/>
    <property type="molecule type" value="Genomic_DNA"/>
</dbReference>
<sequence length="251" mass="28640">MNIAEFADDSETSDEDYAPDNGNTELPSEEESDGDYEDTLPEMQENVGSRGSKRKKTNSRSKKKLKPINQDEEVSKEDKKNTDDLWASFKQDTGFKTRAERQHTLNATVESPKSNEIPTVESTEKVKITQIFNFAGEEVKIEKEVSKNSKDFKVLNHPSGSSAPKAKGGLGSILNQIGKKSKISTLEKTKLDWDQFKRDEQIEEELSAYSKSKDGYLERQDFLQRADVRRFEIEKNIRNSLKTNRMNNTNM</sequence>
<gene>
    <name evidence="5" type="ORF">RI129_008877</name>
</gene>
<keyword evidence="6" id="KW-1185">Reference proteome</keyword>
<dbReference type="InterPro" id="IPR011421">
    <property type="entry name" value="BCNT-C"/>
</dbReference>
<comment type="caution">
    <text evidence="5">The sequence shown here is derived from an EMBL/GenBank/DDBJ whole genome shotgun (WGS) entry which is preliminary data.</text>
</comment>
<dbReference type="Pfam" id="PF07572">
    <property type="entry name" value="BCNT"/>
    <property type="match status" value="1"/>
</dbReference>
<dbReference type="PROSITE" id="PS51279">
    <property type="entry name" value="BCNT_C"/>
    <property type="match status" value="1"/>
</dbReference>
<protein>
    <recommendedName>
        <fullName evidence="1">Craniofacial development protein 1</fullName>
    </recommendedName>
    <alternativeName>
        <fullName evidence="2">Bucentaur</fullName>
    </alternativeName>
</protein>